<evidence type="ECO:0000256" key="5">
    <source>
        <dbReference type="ARBA" id="ARBA00022734"/>
    </source>
</evidence>
<evidence type="ECO:0000256" key="6">
    <source>
        <dbReference type="ARBA" id="ARBA00022737"/>
    </source>
</evidence>
<dbReference type="Gene3D" id="2.60.120.740">
    <property type="match status" value="2"/>
</dbReference>
<dbReference type="STRING" id="1676925.ENSPKIP00000006184"/>
<accession>A0A3B3QK21</accession>
<keyword evidence="12" id="KW-1185">Reference proteome</keyword>
<dbReference type="OrthoDB" id="5970528at2759"/>
<dbReference type="CTD" id="59271"/>
<feature type="domain" description="SUEL-type lectin" evidence="10">
    <location>
        <begin position="155"/>
        <end position="247"/>
    </location>
</feature>
<dbReference type="InterPro" id="IPR000922">
    <property type="entry name" value="Lectin_gal-bd_dom"/>
</dbReference>
<comment type="subcellular location">
    <subcellularLocation>
        <location evidence="1">Membrane</location>
        <topology evidence="1">Single-pass membrane protein</topology>
    </subcellularLocation>
</comment>
<feature type="domain" description="SUEL-type lectin" evidence="10">
    <location>
        <begin position="52"/>
        <end position="146"/>
    </location>
</feature>
<sequence length="430" mass="47971">MQTMTGLGSRRQRMSLLNVFYHILLLWTKEMDALANFSNYLLRIIKSQSARACDGDQLRLFCPRHSSVSVQSAFYGAGGALRCADSPWAAQDKEGHRTCTAVTALQKVLSECQGHRDCQLPVNPHVFGRDPCPGTPKNLQVSYKCKPTEHKRKTGCQAEKLTLHCKSPRLLNIYWAAYGRQLGDADTCASEEGEPPLFECSYHGAVDIVSRECYGKQRCVITVDDHNFKDPCPPGMRKQLTVLYACVPLSLMKEADPSIFTTILTPKQTTEKVVVLYPKGSKHPENKGIILSNSLMVFGFIKEHPELAALLFVSSVCVGLLCVLLALSMKISCNVRPLRGVQSMARQHSRHNSDEESSELSSLVSETKDDACWEVTSTTLEAAELAERIERREQIIQEIWMNAYLNGTSQIWPVSPCNTADHRPDSLTLH</sequence>
<dbReference type="GeneTree" id="ENSGT00940000163305"/>
<dbReference type="KEGG" id="pki:111840470"/>
<evidence type="ECO:0000256" key="7">
    <source>
        <dbReference type="ARBA" id="ARBA00022989"/>
    </source>
</evidence>
<dbReference type="PANTHER" id="PTHR46780">
    <property type="entry name" value="PROTEIN EVA-1"/>
    <property type="match status" value="1"/>
</dbReference>
<name>A0A3B3QK21_9TELE</name>
<dbReference type="RefSeq" id="XP_023661100.1">
    <property type="nucleotide sequence ID" value="XM_023805332.2"/>
</dbReference>
<dbReference type="InterPro" id="IPR043159">
    <property type="entry name" value="Lectin_gal-bd_sf"/>
</dbReference>
<dbReference type="FunFam" id="2.60.120.740:FF:000003">
    <property type="entry name" value="Protein eva-1 homolog C"/>
    <property type="match status" value="1"/>
</dbReference>
<keyword evidence="8 9" id="KW-0472">Membrane</keyword>
<dbReference type="CDD" id="cd22829">
    <property type="entry name" value="Gal_Rha_Lectin_EVA1_EVA1C_rpt2"/>
    <property type="match status" value="1"/>
</dbReference>
<evidence type="ECO:0000256" key="9">
    <source>
        <dbReference type="SAM" id="Phobius"/>
    </source>
</evidence>
<reference evidence="11" key="1">
    <citation type="submission" date="2025-08" db="UniProtKB">
        <authorList>
            <consortium name="Ensembl"/>
        </authorList>
    </citation>
    <scope>IDENTIFICATION</scope>
</reference>
<reference evidence="11" key="2">
    <citation type="submission" date="2025-09" db="UniProtKB">
        <authorList>
            <consortium name="Ensembl"/>
        </authorList>
    </citation>
    <scope>IDENTIFICATION</scope>
</reference>
<dbReference type="CDD" id="cd22828">
    <property type="entry name" value="Gal_Rha_Lectin_EVA1_EVA1C_rpt1"/>
    <property type="match status" value="1"/>
</dbReference>
<keyword evidence="3" id="KW-0348">Hemagglutinin</keyword>
<dbReference type="GO" id="GO:0016020">
    <property type="term" value="C:membrane"/>
    <property type="evidence" value="ECO:0007669"/>
    <property type="project" value="UniProtKB-SubCell"/>
</dbReference>
<evidence type="ECO:0000256" key="8">
    <source>
        <dbReference type="ARBA" id="ARBA00023136"/>
    </source>
</evidence>
<comment type="similarity">
    <text evidence="2">Belongs to the EVA1 family.</text>
</comment>
<evidence type="ECO:0000313" key="11">
    <source>
        <dbReference type="Ensembl" id="ENSPKIP00000006184.1"/>
    </source>
</evidence>
<dbReference type="PROSITE" id="PS50228">
    <property type="entry name" value="SUEL_LECTIN"/>
    <property type="match status" value="2"/>
</dbReference>
<evidence type="ECO:0000256" key="2">
    <source>
        <dbReference type="ARBA" id="ARBA00006023"/>
    </source>
</evidence>
<dbReference type="Proteomes" id="UP000261540">
    <property type="component" value="Unplaced"/>
</dbReference>
<evidence type="ECO:0000256" key="4">
    <source>
        <dbReference type="ARBA" id="ARBA00022692"/>
    </source>
</evidence>
<evidence type="ECO:0000313" key="12">
    <source>
        <dbReference type="Proteomes" id="UP000261540"/>
    </source>
</evidence>
<dbReference type="AlphaFoldDB" id="A0A3B3QK21"/>
<dbReference type="InterPro" id="IPR039500">
    <property type="entry name" value="EVA1_dom"/>
</dbReference>
<feature type="transmembrane region" description="Helical" evidence="9">
    <location>
        <begin position="307"/>
        <end position="327"/>
    </location>
</feature>
<dbReference type="GO" id="GO:0030246">
    <property type="term" value="F:carbohydrate binding"/>
    <property type="evidence" value="ECO:0007669"/>
    <property type="project" value="UniProtKB-KW"/>
</dbReference>
<dbReference type="Pfam" id="PF14851">
    <property type="entry name" value="FAM176"/>
    <property type="match status" value="1"/>
</dbReference>
<organism evidence="11 12">
    <name type="scientific">Paramormyrops kingsleyae</name>
    <dbReference type="NCBI Taxonomy" id="1676925"/>
    <lineage>
        <taxon>Eukaryota</taxon>
        <taxon>Metazoa</taxon>
        <taxon>Chordata</taxon>
        <taxon>Craniata</taxon>
        <taxon>Vertebrata</taxon>
        <taxon>Euteleostomi</taxon>
        <taxon>Actinopterygii</taxon>
        <taxon>Neopterygii</taxon>
        <taxon>Teleostei</taxon>
        <taxon>Osteoglossocephala</taxon>
        <taxon>Osteoglossomorpha</taxon>
        <taxon>Osteoglossiformes</taxon>
        <taxon>Mormyridae</taxon>
        <taxon>Paramormyrops</taxon>
    </lineage>
</organism>
<dbReference type="Ensembl" id="ENSPKIT00000030205.1">
    <property type="protein sequence ID" value="ENSPKIP00000006184.1"/>
    <property type="gene ID" value="ENSPKIG00000022564.1"/>
</dbReference>
<proteinExistence type="inferred from homology"/>
<evidence type="ECO:0000259" key="10">
    <source>
        <dbReference type="PROSITE" id="PS50228"/>
    </source>
</evidence>
<keyword evidence="4 9" id="KW-0812">Transmembrane</keyword>
<keyword evidence="5" id="KW-0430">Lectin</keyword>
<keyword evidence="6" id="KW-0677">Repeat</keyword>
<protein>
    <submittedName>
        <fullName evidence="11">Eva-1 homolog C</fullName>
    </submittedName>
</protein>
<evidence type="ECO:0000256" key="3">
    <source>
        <dbReference type="ARBA" id="ARBA00022546"/>
    </source>
</evidence>
<dbReference type="RefSeq" id="XP_023661099.1">
    <property type="nucleotide sequence ID" value="XM_023805331.2"/>
</dbReference>
<dbReference type="GeneID" id="111840470"/>
<dbReference type="Pfam" id="PF02140">
    <property type="entry name" value="SUEL_Lectin"/>
    <property type="match status" value="2"/>
</dbReference>
<keyword evidence="7 9" id="KW-1133">Transmembrane helix</keyword>
<evidence type="ECO:0000256" key="1">
    <source>
        <dbReference type="ARBA" id="ARBA00004167"/>
    </source>
</evidence>